<name>A0A6C0JFD7_9ZZZZ</name>
<dbReference type="EMBL" id="MN740356">
    <property type="protein sequence ID" value="QHU02374.1"/>
    <property type="molecule type" value="Genomic_DNA"/>
</dbReference>
<evidence type="ECO:0000313" key="1">
    <source>
        <dbReference type="EMBL" id="QHU02374.1"/>
    </source>
</evidence>
<sequence>MTSILANRQYTLSDYKNHEQLHISNELNIDIIERINRIAKRVGAPSYQKTPVFKRNHYHNKNIKKENITSADWETIRNFKKTTLAKNTEGIEVYMDKIRSCLNKLTDKTYDLMLDEIKYIMKDINNKENKESFENIGEAIFEIGSFNKFWSLLYATLYKDLIKVYPFMKDICIKNFQSFKGLFETINYCDSNENYDTFCKYNKENEKRRALSSFFVICADLDIISKAEMTKIIVGFIDRVKKDIEKEGKLNNVEEMVQNISIMINAGKKFLTNLDEFDYILQEIEMFSTMNHKKYPSLSSKIVFKFMDLYEELEELEE</sequence>
<organism evidence="1">
    <name type="scientific">viral metagenome</name>
    <dbReference type="NCBI Taxonomy" id="1070528"/>
    <lineage>
        <taxon>unclassified sequences</taxon>
        <taxon>metagenomes</taxon>
        <taxon>organismal metagenomes</taxon>
    </lineage>
</organism>
<dbReference type="Gene3D" id="1.25.40.180">
    <property type="match status" value="1"/>
</dbReference>
<dbReference type="InterPro" id="IPR016024">
    <property type="entry name" value="ARM-type_fold"/>
</dbReference>
<evidence type="ECO:0008006" key="2">
    <source>
        <dbReference type="Google" id="ProtNLM"/>
    </source>
</evidence>
<reference evidence="1" key="1">
    <citation type="journal article" date="2020" name="Nature">
        <title>Giant virus diversity and host interactions through global metagenomics.</title>
        <authorList>
            <person name="Schulz F."/>
            <person name="Roux S."/>
            <person name="Paez-Espino D."/>
            <person name="Jungbluth S."/>
            <person name="Walsh D.A."/>
            <person name="Denef V.J."/>
            <person name="McMahon K.D."/>
            <person name="Konstantinidis K.T."/>
            <person name="Eloe-Fadrosh E.A."/>
            <person name="Kyrpides N.C."/>
            <person name="Woyke T."/>
        </authorList>
    </citation>
    <scope>NUCLEOTIDE SEQUENCE</scope>
    <source>
        <strain evidence="1">GVMAG-M-3300025880-75</strain>
    </source>
</reference>
<proteinExistence type="predicted"/>
<protein>
    <recommendedName>
        <fullName evidence="2">MIF4G domain-containing protein</fullName>
    </recommendedName>
</protein>
<dbReference type="SUPFAM" id="SSF48371">
    <property type="entry name" value="ARM repeat"/>
    <property type="match status" value="1"/>
</dbReference>
<accession>A0A6C0JFD7</accession>
<dbReference type="AlphaFoldDB" id="A0A6C0JFD7"/>